<feature type="domain" description="SWIM-type" evidence="8">
    <location>
        <begin position="594"/>
        <end position="630"/>
    </location>
</feature>
<dbReference type="PROSITE" id="PS50966">
    <property type="entry name" value="ZF_SWIM"/>
    <property type="match status" value="1"/>
</dbReference>
<keyword evidence="10" id="KW-1185">Reference proteome</keyword>
<organism evidence="9 10">
    <name type="scientific">Dendrobium catenatum</name>
    <dbReference type="NCBI Taxonomy" id="906689"/>
    <lineage>
        <taxon>Eukaryota</taxon>
        <taxon>Viridiplantae</taxon>
        <taxon>Streptophyta</taxon>
        <taxon>Embryophyta</taxon>
        <taxon>Tracheophyta</taxon>
        <taxon>Spermatophyta</taxon>
        <taxon>Magnoliopsida</taxon>
        <taxon>Liliopsida</taxon>
        <taxon>Asparagales</taxon>
        <taxon>Orchidaceae</taxon>
        <taxon>Epidendroideae</taxon>
        <taxon>Malaxideae</taxon>
        <taxon>Dendrobiinae</taxon>
        <taxon>Dendrobium</taxon>
    </lineage>
</organism>
<gene>
    <name evidence="9" type="primary">FRS5</name>
    <name evidence="9" type="ORF">MA16_Dca011971</name>
</gene>
<protein>
    <recommendedName>
        <fullName evidence="6">Protein FAR1-RELATED SEQUENCE</fullName>
    </recommendedName>
</protein>
<dbReference type="InterPro" id="IPR000679">
    <property type="entry name" value="Znf_GATA"/>
</dbReference>
<evidence type="ECO:0000256" key="3">
    <source>
        <dbReference type="ARBA" id="ARBA00022771"/>
    </source>
</evidence>
<name>A0A2I0WDU6_9ASPA</name>
<dbReference type="STRING" id="906689.A0A2I0WDU6"/>
<evidence type="ECO:0000259" key="8">
    <source>
        <dbReference type="PROSITE" id="PS50966"/>
    </source>
</evidence>
<evidence type="ECO:0000313" key="9">
    <source>
        <dbReference type="EMBL" id="PKU73825.1"/>
    </source>
</evidence>
<feature type="region of interest" description="Disordered" evidence="7">
    <location>
        <begin position="658"/>
        <end position="682"/>
    </location>
</feature>
<evidence type="ECO:0000256" key="4">
    <source>
        <dbReference type="ARBA" id="ARBA00022833"/>
    </source>
</evidence>
<reference evidence="9 10" key="1">
    <citation type="journal article" date="2016" name="Sci. Rep.">
        <title>The Dendrobium catenatum Lindl. genome sequence provides insights into polysaccharide synthase, floral development and adaptive evolution.</title>
        <authorList>
            <person name="Zhang G.Q."/>
            <person name="Xu Q."/>
            <person name="Bian C."/>
            <person name="Tsai W.C."/>
            <person name="Yeh C.M."/>
            <person name="Liu K.W."/>
            <person name="Yoshida K."/>
            <person name="Zhang L.S."/>
            <person name="Chang S.B."/>
            <person name="Chen F."/>
            <person name="Shi Y."/>
            <person name="Su Y.Y."/>
            <person name="Zhang Y.Q."/>
            <person name="Chen L.J."/>
            <person name="Yin Y."/>
            <person name="Lin M."/>
            <person name="Huang H."/>
            <person name="Deng H."/>
            <person name="Wang Z.W."/>
            <person name="Zhu S.L."/>
            <person name="Zhao X."/>
            <person name="Deng C."/>
            <person name="Niu S.C."/>
            <person name="Huang J."/>
            <person name="Wang M."/>
            <person name="Liu G.H."/>
            <person name="Yang H.J."/>
            <person name="Xiao X.J."/>
            <person name="Hsiao Y.Y."/>
            <person name="Wu W.L."/>
            <person name="Chen Y.Y."/>
            <person name="Mitsuda N."/>
            <person name="Ohme-Takagi M."/>
            <person name="Luo Y.B."/>
            <person name="Van de Peer Y."/>
            <person name="Liu Z.J."/>
        </authorList>
    </citation>
    <scope>NUCLEOTIDE SEQUENCE [LARGE SCALE GENOMIC DNA]</scope>
    <source>
        <tissue evidence="9">The whole plant</tissue>
    </source>
</reference>
<accession>A0A2I0WDU6</accession>
<dbReference type="SMART" id="SM00401">
    <property type="entry name" value="ZnF_GATA"/>
    <property type="match status" value="1"/>
</dbReference>
<dbReference type="PANTHER" id="PTHR31669:SF277">
    <property type="entry name" value="PROTEIN FAR1-RELATED SEQUENCE"/>
    <property type="match status" value="1"/>
</dbReference>
<dbReference type="SMART" id="SM00575">
    <property type="entry name" value="ZnF_PMZ"/>
    <property type="match status" value="1"/>
</dbReference>
<keyword evidence="6" id="KW-0539">Nucleus</keyword>
<keyword evidence="4 6" id="KW-0862">Zinc</keyword>
<dbReference type="CDD" id="cd00202">
    <property type="entry name" value="ZnF_GATA"/>
    <property type="match status" value="1"/>
</dbReference>
<dbReference type="Pfam" id="PF00320">
    <property type="entry name" value="GATA"/>
    <property type="match status" value="1"/>
</dbReference>
<dbReference type="InterPro" id="IPR004330">
    <property type="entry name" value="FAR1_DNA_bnd_dom"/>
</dbReference>
<keyword evidence="3 5" id="KW-0863">Zinc-finger</keyword>
<dbReference type="EMBL" id="KZ502719">
    <property type="protein sequence ID" value="PKU73825.1"/>
    <property type="molecule type" value="Genomic_DNA"/>
</dbReference>
<keyword evidence="2 6" id="KW-0479">Metal-binding</keyword>
<dbReference type="InterPro" id="IPR013088">
    <property type="entry name" value="Znf_NHR/GATA"/>
</dbReference>
<dbReference type="Pfam" id="PF10551">
    <property type="entry name" value="MULE"/>
    <property type="match status" value="1"/>
</dbReference>
<dbReference type="InterPro" id="IPR031052">
    <property type="entry name" value="FHY3/FAR1"/>
</dbReference>
<comment type="subcellular location">
    <subcellularLocation>
        <location evidence="6">Nucleus</location>
    </subcellularLocation>
</comment>
<dbReference type="Pfam" id="PF04434">
    <property type="entry name" value="SWIM"/>
    <property type="match status" value="1"/>
</dbReference>
<comment type="similarity">
    <text evidence="1 6">Belongs to the FHY3/FAR1 family.</text>
</comment>
<dbReference type="Proteomes" id="UP000233837">
    <property type="component" value="Unassembled WGS sequence"/>
</dbReference>
<evidence type="ECO:0000256" key="6">
    <source>
        <dbReference type="RuleBase" id="RU367018"/>
    </source>
</evidence>
<reference evidence="9 10" key="2">
    <citation type="journal article" date="2017" name="Nature">
        <title>The Apostasia genome and the evolution of orchids.</title>
        <authorList>
            <person name="Zhang G.Q."/>
            <person name="Liu K.W."/>
            <person name="Li Z."/>
            <person name="Lohaus R."/>
            <person name="Hsiao Y.Y."/>
            <person name="Niu S.C."/>
            <person name="Wang J.Y."/>
            <person name="Lin Y.C."/>
            <person name="Xu Q."/>
            <person name="Chen L.J."/>
            <person name="Yoshida K."/>
            <person name="Fujiwara S."/>
            <person name="Wang Z.W."/>
            <person name="Zhang Y.Q."/>
            <person name="Mitsuda N."/>
            <person name="Wang M."/>
            <person name="Liu G.H."/>
            <person name="Pecoraro L."/>
            <person name="Huang H.X."/>
            <person name="Xiao X.J."/>
            <person name="Lin M."/>
            <person name="Wu X.Y."/>
            <person name="Wu W.L."/>
            <person name="Chen Y.Y."/>
            <person name="Chang S.B."/>
            <person name="Sakamoto S."/>
            <person name="Ohme-Takagi M."/>
            <person name="Yagi M."/>
            <person name="Zeng S.J."/>
            <person name="Shen C.Y."/>
            <person name="Yeh C.M."/>
            <person name="Luo Y.B."/>
            <person name="Tsai W.C."/>
            <person name="Van de Peer Y."/>
            <person name="Liu Z.J."/>
        </authorList>
    </citation>
    <scope>NUCLEOTIDE SEQUENCE [LARGE SCALE GENOMIC DNA]</scope>
    <source>
        <tissue evidence="9">The whole plant</tissue>
    </source>
</reference>
<dbReference type="InterPro" id="IPR018289">
    <property type="entry name" value="MULE_transposase_dom"/>
</dbReference>
<evidence type="ECO:0000256" key="5">
    <source>
        <dbReference type="PROSITE-ProRule" id="PRU00325"/>
    </source>
</evidence>
<comment type="function">
    <text evidence="6">Putative transcription activator involved in regulating light control of development.</text>
</comment>
<dbReference type="PANTHER" id="PTHR31669">
    <property type="entry name" value="PROTEIN FAR1-RELATED SEQUENCE 10-RELATED"/>
    <property type="match status" value="1"/>
</dbReference>
<dbReference type="Gene3D" id="3.30.50.10">
    <property type="entry name" value="Erythroid Transcription Factor GATA-1, subunit A"/>
    <property type="match status" value="1"/>
</dbReference>
<dbReference type="GO" id="GO:0006355">
    <property type="term" value="P:regulation of DNA-templated transcription"/>
    <property type="evidence" value="ECO:0007669"/>
    <property type="project" value="UniProtKB-UniRule"/>
</dbReference>
<dbReference type="AlphaFoldDB" id="A0A2I0WDU6"/>
<dbReference type="GO" id="GO:0008270">
    <property type="term" value="F:zinc ion binding"/>
    <property type="evidence" value="ECO:0007669"/>
    <property type="project" value="UniProtKB-UniRule"/>
</dbReference>
<evidence type="ECO:0000256" key="1">
    <source>
        <dbReference type="ARBA" id="ARBA00005889"/>
    </source>
</evidence>
<dbReference type="GO" id="GO:0043565">
    <property type="term" value="F:sequence-specific DNA binding"/>
    <property type="evidence" value="ECO:0007669"/>
    <property type="project" value="InterPro"/>
</dbReference>
<dbReference type="PROSITE" id="PS00344">
    <property type="entry name" value="GATA_ZN_FINGER_1"/>
    <property type="match status" value="1"/>
</dbReference>
<dbReference type="Pfam" id="PF03101">
    <property type="entry name" value="FAR1"/>
    <property type="match status" value="1"/>
</dbReference>
<evidence type="ECO:0000256" key="2">
    <source>
        <dbReference type="ARBA" id="ARBA00022723"/>
    </source>
</evidence>
<proteinExistence type="inferred from homology"/>
<dbReference type="GO" id="GO:0005634">
    <property type="term" value="C:nucleus"/>
    <property type="evidence" value="ECO:0007669"/>
    <property type="project" value="UniProtKB-SubCell"/>
</dbReference>
<sequence length="682" mass="77755">MHMPGESAAIGGSLLLQFEDDNEQLEAGGDEGPEDLRRCIHCGVGARSTPHMRRGPEGPRTLCNACGLAWRKKTLKKVTYLDASGEDAFGADMVPKLGMEFENENKAYEFYNNYAGMAGFSVRKGWLDKRVSDKTTRSRTLVCSREGFRQERKAGNEAKRPRPETRIGCLARMKIKLMPSGRYRITKFIAEHNHQPAPPSSKHLLRSQRVTSEFQSTDADLSDDAVAALRSSGEPTITRPDVYILPSDYNACLRSKRMKSMQSGDAEALLKYLQSMQLQNTAFFYAIQLDEDDKLTNIFWADSKSLEDFNYFGDVVCLDTTYKFNGHCRPFVLFLGVNHHKQITLFGAAFLYDETVESFKWLLNTFGIAMHGKLPKTILTDESVAISSALATVWPETMHRLCVWQIYHSSMKHLSHVFQSSKTFAKDFSRCIYSSEDEDQLVLGWRSLLEKYDLRSNEWISKLFECRENWALAYGRQTFCADIKSTLQNESLSSELKKYLTPQHDLPSFFKNYEKVVSECRYAELQADFHASQSFPRIPPSKMLRQAASMYTPAVFEMFRKEFDVFMDCMLYNSGEYGRVTEYRITVGDNAKEYYVRLDSTDFSVACSCKKFEFTGIHCGHVIKVLDVRNIKELPFRYYLKRWKRDAKLAIDAEPKSPTVSLASGQVPPDPHQGCQLGQATG</sequence>
<dbReference type="InterPro" id="IPR006564">
    <property type="entry name" value="Znf_PMZ"/>
</dbReference>
<dbReference type="InterPro" id="IPR007527">
    <property type="entry name" value="Znf_SWIM"/>
</dbReference>
<evidence type="ECO:0000313" key="10">
    <source>
        <dbReference type="Proteomes" id="UP000233837"/>
    </source>
</evidence>
<dbReference type="SUPFAM" id="SSF57716">
    <property type="entry name" value="Glucocorticoid receptor-like (DNA-binding domain)"/>
    <property type="match status" value="1"/>
</dbReference>
<evidence type="ECO:0000256" key="7">
    <source>
        <dbReference type="SAM" id="MobiDB-lite"/>
    </source>
</evidence>